<comment type="caution">
    <text evidence="3">The sequence shown here is derived from an EMBL/GenBank/DDBJ whole genome shotgun (WGS) entry which is preliminary data.</text>
</comment>
<dbReference type="EMBL" id="MU003851">
    <property type="protein sequence ID" value="KAF2717128.1"/>
    <property type="molecule type" value="Genomic_DNA"/>
</dbReference>
<feature type="domain" description="Gcp-like" evidence="2">
    <location>
        <begin position="217"/>
        <end position="465"/>
    </location>
</feature>
<dbReference type="GO" id="GO:0072670">
    <property type="term" value="P:mitochondrial tRNA threonylcarbamoyladenosine modification"/>
    <property type="evidence" value="ECO:0007669"/>
    <property type="project" value="TreeGrafter"/>
</dbReference>
<gene>
    <name evidence="3" type="ORF">K431DRAFT_288803</name>
</gene>
<dbReference type="Proteomes" id="UP000799441">
    <property type="component" value="Unassembled WGS sequence"/>
</dbReference>
<name>A0A9P4Q0G7_9PEZI</name>
<keyword evidence="1" id="KW-0496">Mitochondrion</keyword>
<evidence type="ECO:0000259" key="2">
    <source>
        <dbReference type="Pfam" id="PF00814"/>
    </source>
</evidence>
<comment type="similarity">
    <text evidence="1">Belongs to the KAE1 / TsaD family.</text>
</comment>
<dbReference type="SUPFAM" id="SSF53067">
    <property type="entry name" value="Actin-like ATPase domain"/>
    <property type="match status" value="2"/>
</dbReference>
<dbReference type="InterPro" id="IPR043129">
    <property type="entry name" value="ATPase_NBD"/>
</dbReference>
<dbReference type="AlphaFoldDB" id="A0A9P4Q0G7"/>
<protein>
    <recommendedName>
        <fullName evidence="2">Gcp-like domain-containing protein</fullName>
    </recommendedName>
</protein>
<comment type="subunit">
    <text evidence="1">Homodimer.</text>
</comment>
<dbReference type="PANTHER" id="PTHR11735">
    <property type="entry name" value="TRNA N6-ADENOSINE THREONYLCARBAMOYLTRANSFERASE"/>
    <property type="match status" value="1"/>
</dbReference>
<comment type="cofactor">
    <cofactor evidence="1">
        <name>a divalent metal cation</name>
        <dbReference type="ChEBI" id="CHEBI:60240"/>
    </cofactor>
    <text evidence="1">Binds 1 divalent metal cation per subunit.</text>
</comment>
<organism evidence="3 4">
    <name type="scientific">Polychaeton citri CBS 116435</name>
    <dbReference type="NCBI Taxonomy" id="1314669"/>
    <lineage>
        <taxon>Eukaryota</taxon>
        <taxon>Fungi</taxon>
        <taxon>Dikarya</taxon>
        <taxon>Ascomycota</taxon>
        <taxon>Pezizomycotina</taxon>
        <taxon>Dothideomycetes</taxon>
        <taxon>Dothideomycetidae</taxon>
        <taxon>Capnodiales</taxon>
        <taxon>Capnodiaceae</taxon>
        <taxon>Polychaeton</taxon>
    </lineage>
</organism>
<proteinExistence type="inferred from homology"/>
<dbReference type="Gene3D" id="3.30.420.40">
    <property type="match status" value="2"/>
</dbReference>
<comment type="function">
    <text evidence="1">Required for the formation of a threonylcarbamoyl group on adenosine at position 37 (t(6)A37) in mitochondrial tRNAs that read codons beginning with adenine. Probably involved in the transfer of the threonylcarbamoyl moiety of threonylcarbamoyl-AMP (TC-AMP) to the N6 group of A37. Involved in mitochondrial genome maintenance.</text>
</comment>
<evidence type="ECO:0000256" key="1">
    <source>
        <dbReference type="HAMAP-Rule" id="MF_03179"/>
    </source>
</evidence>
<evidence type="ECO:0000313" key="3">
    <source>
        <dbReference type="EMBL" id="KAF2717128.1"/>
    </source>
</evidence>
<dbReference type="HAMAP" id="MF_01445">
    <property type="entry name" value="TsaD"/>
    <property type="match status" value="1"/>
</dbReference>
<dbReference type="InterPro" id="IPR022450">
    <property type="entry name" value="TsaD"/>
</dbReference>
<comment type="subcellular location">
    <subcellularLocation>
        <location evidence="1">Mitochondrion</location>
    </subcellularLocation>
</comment>
<dbReference type="GO" id="GO:0061711">
    <property type="term" value="F:tRNA N(6)-L-threonylcarbamoyladenine synthase activity"/>
    <property type="evidence" value="ECO:0007669"/>
    <property type="project" value="UniProtKB-EC"/>
</dbReference>
<accession>A0A9P4Q0G7</accession>
<dbReference type="GO" id="GO:0046872">
    <property type="term" value="F:metal ion binding"/>
    <property type="evidence" value="ECO:0007669"/>
    <property type="project" value="UniProtKB-KW"/>
</dbReference>
<keyword evidence="1" id="KW-0819">tRNA processing</keyword>
<feature type="domain" description="Gcp-like" evidence="2">
    <location>
        <begin position="149"/>
        <end position="196"/>
    </location>
</feature>
<keyword evidence="1" id="KW-0808">Transferase</keyword>
<dbReference type="InterPro" id="IPR000905">
    <property type="entry name" value="Gcp-like_dom"/>
</dbReference>
<dbReference type="PROSITE" id="PS01016">
    <property type="entry name" value="GLYCOPROTEASE"/>
    <property type="match status" value="1"/>
</dbReference>
<evidence type="ECO:0000313" key="4">
    <source>
        <dbReference type="Proteomes" id="UP000799441"/>
    </source>
</evidence>
<dbReference type="PANTHER" id="PTHR11735:SF6">
    <property type="entry name" value="TRNA N6-ADENOSINE THREONYLCARBAMOYLTRANSFERASE, MITOCHONDRIAL"/>
    <property type="match status" value="1"/>
</dbReference>
<keyword evidence="1" id="KW-0479">Metal-binding</keyword>
<dbReference type="Pfam" id="PF00814">
    <property type="entry name" value="TsaD"/>
    <property type="match status" value="2"/>
</dbReference>
<keyword evidence="1" id="KW-0012">Acyltransferase</keyword>
<dbReference type="GO" id="GO:0005739">
    <property type="term" value="C:mitochondrion"/>
    <property type="evidence" value="ECO:0007669"/>
    <property type="project" value="UniProtKB-SubCell"/>
</dbReference>
<dbReference type="InterPro" id="IPR017860">
    <property type="entry name" value="Peptidase_M22_CS"/>
</dbReference>
<reference evidence="3" key="1">
    <citation type="journal article" date="2020" name="Stud. Mycol.">
        <title>101 Dothideomycetes genomes: a test case for predicting lifestyles and emergence of pathogens.</title>
        <authorList>
            <person name="Haridas S."/>
            <person name="Albert R."/>
            <person name="Binder M."/>
            <person name="Bloem J."/>
            <person name="Labutti K."/>
            <person name="Salamov A."/>
            <person name="Andreopoulos B."/>
            <person name="Baker S."/>
            <person name="Barry K."/>
            <person name="Bills G."/>
            <person name="Bluhm B."/>
            <person name="Cannon C."/>
            <person name="Castanera R."/>
            <person name="Culley D."/>
            <person name="Daum C."/>
            <person name="Ezra D."/>
            <person name="Gonzalez J."/>
            <person name="Henrissat B."/>
            <person name="Kuo A."/>
            <person name="Liang C."/>
            <person name="Lipzen A."/>
            <person name="Lutzoni F."/>
            <person name="Magnuson J."/>
            <person name="Mondo S."/>
            <person name="Nolan M."/>
            <person name="Ohm R."/>
            <person name="Pangilinan J."/>
            <person name="Park H.-J."/>
            <person name="Ramirez L."/>
            <person name="Alfaro M."/>
            <person name="Sun H."/>
            <person name="Tritt A."/>
            <person name="Yoshinaga Y."/>
            <person name="Zwiers L.-H."/>
            <person name="Turgeon B."/>
            <person name="Goodwin S."/>
            <person name="Spatafora J."/>
            <person name="Crous P."/>
            <person name="Grigoriev I."/>
        </authorList>
    </citation>
    <scope>NUCLEOTIDE SEQUENCE</scope>
    <source>
        <strain evidence="3">CBS 116435</strain>
    </source>
</reference>
<keyword evidence="4" id="KW-1185">Reference proteome</keyword>
<sequence>MWSCRPARRCAWKSFGRHHLLGLVIPERRFTGRVLVQRWNPESQKHDRHALQTLAIETSCDDTSVAVLSIQRDASTGKLQTDVRFHERITAQSEEYKGIHPVVALQSHQSNLGPLLQKAVRALKLTSKDGHLHGNSGSAILPDIIARPDFITVTRGPGMRSNLSVGLDQAKGLAAAWDVPLVGVHHMQAHALTPRLCQTLKSKEDGEVLHRSSDPSHSRVLWEPAQLQPTYPFLGLLVSGGHTMLIKSTSLTDHTILAETDDIAIGDCLDKAARAILPEHLLKAPYGKALEEFAFPNGSEDYNYIAPTRRHEELQRRETRWGWSFRPPLSESKAGPKSTKRMVYSFGGLCTSAERFMTQQCSDGNALHGTTRQDEVTIDERRGMAQEVLRVAFEHLCSRLFLYLSTQSEPESQNFKSLVVSGGVASNRYLRHVMRAMLDARGCQHVGLEFPPAELCTDNALMIAWAGMEMFDAGFQSELGVQPLRKWTMDPEGHDGGILGADGWLRT</sequence>
<dbReference type="OrthoDB" id="10259622at2759"/>
<comment type="catalytic activity">
    <reaction evidence="1">
        <text>L-threonylcarbamoyladenylate + adenosine(37) in tRNA = N(6)-L-threonylcarbamoyladenosine(37) in tRNA + AMP + H(+)</text>
        <dbReference type="Rhea" id="RHEA:37059"/>
        <dbReference type="Rhea" id="RHEA-COMP:10162"/>
        <dbReference type="Rhea" id="RHEA-COMP:10163"/>
        <dbReference type="ChEBI" id="CHEBI:15378"/>
        <dbReference type="ChEBI" id="CHEBI:73682"/>
        <dbReference type="ChEBI" id="CHEBI:74411"/>
        <dbReference type="ChEBI" id="CHEBI:74418"/>
        <dbReference type="ChEBI" id="CHEBI:456215"/>
        <dbReference type="EC" id="2.3.1.234"/>
    </reaction>
</comment>